<evidence type="ECO:0000313" key="9">
    <source>
        <dbReference type="Proteomes" id="UP000318447"/>
    </source>
</evidence>
<feature type="region of interest" description="Disordered" evidence="7">
    <location>
        <begin position="503"/>
        <end position="536"/>
    </location>
</feature>
<dbReference type="InterPro" id="IPR050311">
    <property type="entry name" value="ORC1/CDC6"/>
</dbReference>
<name>A0A504WZU0_LEIDO</name>
<dbReference type="AlphaFoldDB" id="A0A504WZU0"/>
<evidence type="ECO:0000256" key="7">
    <source>
        <dbReference type="SAM" id="MobiDB-lite"/>
    </source>
</evidence>
<gene>
    <name evidence="8" type="ORF">CGC21_32395</name>
</gene>
<sequence>MPRSAVAATPRVRRAGGGSGSSPTQRPSRCSGKADKHASVQDAVFQVETLLEEAPHAGREAEYESVVAFVSRRLSHETNTSLFVCGGCGCGKTSTVKRALRAISARALPCDAKPRSLIKHSTLEERGWRTCVEDGDDAASVTADATRRTRKALLATPTSTPRSSRQLPAEEGRSPSDANGLTPSSSASLAAALSHTTSPDTSRTSASSLAAATTTSSARLALHSPESSRPSDSSVNSTATVLEAASPACRVKRGRAADEWEGNSVHSAELDRKATEALTRGESAWRQAQGLEQEVPPRPQPEPYSLAYFSMRYPELFSSGSTRATASSSSPATSQFRHIFGHYVNCADVSGPLLVEAVCDSIRATCSRTDSATQLLLQWLASIGKAASSRGQAISGAAAESHAVSTSAAPKRRASPPALHVVALDEVEYLRGGGAKMLTLLAELAFQHPAQLALIFISNQRAFVHVPQMMLEPLLFQPYSEAQLREIGASTTNAELQRCEQLVGADDRTSRSPAAKSTAGGAKVRKTAARSSAADHKPLRASDVDIRPRLYDYIARKALLEFSGDVRQVIAMCHRVVSAAWREVAEARLEAAAADAATAATSTPPAMARDSRSTAVVRNASVADFSSKLEAAFEAYSVDKRTAAAAQASTTFSGTPRSSSDAAGIKGASSTRFSGAAGASCASLTAAAQLAPASSSWTPSSGVMTLAKSVRVLQSNQVESDIDKHVGTLPEQTLYVLSCIVVLTLRKREERTYASTSVGGRIGTTRTPGAGLTAAQRAVPTLSLKMHEVHQLYTRLMAKLHFPAMRADGFPVQVECLADFGVLTRPQLRGTDRVFSLNGTWTLPAMQAALVKRGEAIKQDRTTAGAGAMMENRFEEVLRELANLSPSVVDASLSSTMPREIKTLKEFLAICSRKDARCVKVKHNPSATKFKVRCSRYLYTLVVNDKKKADKIERSIHPSVKKIAVTARSHAKTNAGSKQ</sequence>
<dbReference type="GO" id="GO:0003735">
    <property type="term" value="F:structural constituent of ribosome"/>
    <property type="evidence" value="ECO:0007669"/>
    <property type="project" value="InterPro"/>
</dbReference>
<dbReference type="VEuPathDB" id="TriTrypDB:LdCL_260027900"/>
<dbReference type="PDB" id="6AZ3">
    <property type="method" value="EM"/>
    <property type="resolution" value="2.50 A"/>
    <property type="chains" value="k=898-973"/>
</dbReference>
<keyword evidence="2 6" id="KW-0689">Ribosomal protein</keyword>
<feature type="region of interest" description="Disordered" evidence="7">
    <location>
        <begin position="255"/>
        <end position="301"/>
    </location>
</feature>
<dbReference type="Pfam" id="PF01781">
    <property type="entry name" value="Ribosomal_L38e"/>
    <property type="match status" value="1"/>
</dbReference>
<dbReference type="SMR" id="A0A504WZU0"/>
<keyword evidence="10" id="KW-0002">3D-structure</keyword>
<feature type="region of interest" description="Disordered" evidence="7">
    <location>
        <begin position="1"/>
        <end position="36"/>
    </location>
</feature>
<comment type="caution">
    <text evidence="8">The sequence shown here is derived from an EMBL/GenBank/DDBJ whole genome shotgun (WGS) entry which is preliminary data.</text>
</comment>
<dbReference type="GO" id="GO:0005840">
    <property type="term" value="C:ribosome"/>
    <property type="evidence" value="ECO:0007669"/>
    <property type="project" value="UniProtKB-KW"/>
</dbReference>
<evidence type="ECO:0007829" key="10">
    <source>
        <dbReference type="PDB" id="6AZ3"/>
    </source>
</evidence>
<dbReference type="Gene3D" id="3.30.720.90">
    <property type="match status" value="1"/>
</dbReference>
<feature type="compositionally biased region" description="Polar residues" evidence="7">
    <location>
        <begin position="156"/>
        <end position="166"/>
    </location>
</feature>
<dbReference type="PANTHER" id="PTHR10763:SF26">
    <property type="entry name" value="CELL DIVISION CONTROL PROTEIN 6 HOMOLOG"/>
    <property type="match status" value="1"/>
</dbReference>
<dbReference type="FunFam" id="3.30.720.90:FF:000002">
    <property type="entry name" value="60S ribosomal proteins L38"/>
    <property type="match status" value="1"/>
</dbReference>
<dbReference type="GO" id="GO:0003688">
    <property type="term" value="F:DNA replication origin binding"/>
    <property type="evidence" value="ECO:0007669"/>
    <property type="project" value="TreeGrafter"/>
</dbReference>
<dbReference type="GO" id="GO:0005634">
    <property type="term" value="C:nucleus"/>
    <property type="evidence" value="ECO:0007669"/>
    <property type="project" value="TreeGrafter"/>
</dbReference>
<dbReference type="InterPro" id="IPR002675">
    <property type="entry name" value="Ribosomal_eL38"/>
</dbReference>
<dbReference type="VEuPathDB" id="TriTrypDB:LDHU3_26.2910"/>
<organism evidence="8 9">
    <name type="scientific">Leishmania donovani</name>
    <dbReference type="NCBI Taxonomy" id="5661"/>
    <lineage>
        <taxon>Eukaryota</taxon>
        <taxon>Discoba</taxon>
        <taxon>Euglenozoa</taxon>
        <taxon>Kinetoplastea</taxon>
        <taxon>Metakinetoplastina</taxon>
        <taxon>Trypanosomatida</taxon>
        <taxon>Trypanosomatidae</taxon>
        <taxon>Leishmaniinae</taxon>
        <taxon>Leishmania</taxon>
    </lineage>
</organism>
<dbReference type="InterPro" id="IPR038464">
    <property type="entry name" value="Ribosomal_eL38_sf"/>
</dbReference>
<dbReference type="VEuPathDB" id="TriTrypDB:LDHU3_26.2920"/>
<evidence type="ECO:0000256" key="5">
    <source>
        <dbReference type="ARBA" id="ARBA00035338"/>
    </source>
</evidence>
<dbReference type="GO" id="GO:0006412">
    <property type="term" value="P:translation"/>
    <property type="evidence" value="ECO:0007669"/>
    <property type="project" value="InterPro"/>
</dbReference>
<dbReference type="VEuPathDB" id="TriTrypDB:LdBPK_030240.1"/>
<evidence type="ECO:0000256" key="4">
    <source>
        <dbReference type="ARBA" id="ARBA00035235"/>
    </source>
</evidence>
<accession>A0A504WZU0</accession>
<dbReference type="EMBL" id="RHLC01000017">
    <property type="protein sequence ID" value="TPP41248.1"/>
    <property type="molecule type" value="Genomic_DNA"/>
</dbReference>
<dbReference type="VEuPathDB" id="TriTrypDB:LdBPK_262220.1"/>
<dbReference type="GO" id="GO:1990904">
    <property type="term" value="C:ribonucleoprotein complex"/>
    <property type="evidence" value="ECO:0007669"/>
    <property type="project" value="UniProtKB-KW"/>
</dbReference>
<evidence type="ECO:0000313" key="8">
    <source>
        <dbReference type="EMBL" id="TPP41248.1"/>
    </source>
</evidence>
<protein>
    <recommendedName>
        <fullName evidence="4">Large ribosomal subunit protein eL38</fullName>
    </recommendedName>
    <alternativeName>
        <fullName evidence="5">60S ribosomal protein L38</fullName>
    </alternativeName>
</protein>
<evidence type="ECO:0000256" key="2">
    <source>
        <dbReference type="ARBA" id="ARBA00022980"/>
    </source>
</evidence>
<feature type="region of interest" description="Disordered" evidence="7">
    <location>
        <begin position="137"/>
        <end position="238"/>
    </location>
</feature>
<dbReference type="SUPFAM" id="SSF52540">
    <property type="entry name" value="P-loop containing nucleoside triphosphate hydrolases"/>
    <property type="match status" value="1"/>
</dbReference>
<proteinExistence type="evidence at protein level"/>
<evidence type="ECO:0000256" key="6">
    <source>
        <dbReference type="RuleBase" id="RU003445"/>
    </source>
</evidence>
<dbReference type="GO" id="GO:0033314">
    <property type="term" value="P:mitotic DNA replication checkpoint signaling"/>
    <property type="evidence" value="ECO:0007669"/>
    <property type="project" value="TreeGrafter"/>
</dbReference>
<dbReference type="GO" id="GO:0006270">
    <property type="term" value="P:DNA replication initiation"/>
    <property type="evidence" value="ECO:0007669"/>
    <property type="project" value="TreeGrafter"/>
</dbReference>
<dbReference type="VEuPathDB" id="TriTrypDB:LdCL_030007400"/>
<evidence type="ECO:0000256" key="3">
    <source>
        <dbReference type="ARBA" id="ARBA00023274"/>
    </source>
</evidence>
<dbReference type="InterPro" id="IPR027417">
    <property type="entry name" value="P-loop_NTPase"/>
</dbReference>
<dbReference type="Proteomes" id="UP000318447">
    <property type="component" value="Unassembled WGS sequence"/>
</dbReference>
<feature type="compositionally biased region" description="Low complexity" evidence="7">
    <location>
        <begin position="201"/>
        <end position="237"/>
    </location>
</feature>
<dbReference type="EMDB" id="EMD-7025"/>
<feature type="compositionally biased region" description="Low complexity" evidence="7">
    <location>
        <begin position="184"/>
        <end position="194"/>
    </location>
</feature>
<comment type="similarity">
    <text evidence="1 6">Belongs to the eukaryotic ribosomal protein eL38 family.</text>
</comment>
<reference evidence="10" key="1">
    <citation type="journal article" date="2017" name="Nat. Commun.">
        <title>Atomic resolution snapshot of Leishmania ribosome inhibition by the aminoglycoside paromomycin.</title>
        <authorList>
            <person name="Shalev-Benami M."/>
            <person name="Zhang Y."/>
            <person name="Rozenberg H."/>
            <person name="Nobe Y."/>
            <person name="Taoka M."/>
            <person name="Matzov D."/>
            <person name="Zimmerman E."/>
            <person name="Bashan A."/>
            <person name="Isobe T."/>
            <person name="Jaffe C.L."/>
            <person name="Yonath A."/>
            <person name="Skiniotis G."/>
        </authorList>
    </citation>
    <scope>STRUCTURE BY ELECTRON MICROSCOPY (2.50 ANGSTROMS) OF 898-973</scope>
</reference>
<dbReference type="PANTHER" id="PTHR10763">
    <property type="entry name" value="CELL DIVISION CONTROL PROTEIN 6-RELATED"/>
    <property type="match status" value="1"/>
</dbReference>
<reference evidence="9" key="2">
    <citation type="submission" date="2019-02" db="EMBL/GenBank/DDBJ databases">
        <title>FDA dAtabase for Regulatory Grade micrObial Sequences (FDA-ARGOS): Supporting development and validation of Infectious Disease Dx tests.</title>
        <authorList>
            <person name="Duncan R."/>
            <person name="Fisher C."/>
            <person name="Tallon L."/>
            <person name="Sadzewicz L."/>
            <person name="Sengamalay N."/>
            <person name="Ott S."/>
            <person name="Godinez A."/>
            <person name="Nagaraj S."/>
            <person name="Vavikolanu K."/>
            <person name="Nadendla S."/>
            <person name="Aluvathingal J."/>
            <person name="Sichtig H."/>
        </authorList>
    </citation>
    <scope>NUCLEOTIDE SEQUENCE [LARGE SCALE GENOMIC DNA]</scope>
    <source>
        <strain evidence="9">FDAARGOS_361</strain>
    </source>
</reference>
<keyword evidence="3 6" id="KW-0687">Ribonucleoprotein</keyword>
<evidence type="ECO:0000256" key="1">
    <source>
        <dbReference type="ARBA" id="ARBA00007803"/>
    </source>
</evidence>
<dbReference type="Gene3D" id="3.40.50.300">
    <property type="entry name" value="P-loop containing nucleotide triphosphate hydrolases"/>
    <property type="match status" value="1"/>
</dbReference>